<feature type="region of interest" description="Disordered" evidence="1">
    <location>
        <begin position="1"/>
        <end position="28"/>
    </location>
</feature>
<evidence type="ECO:0000313" key="3">
    <source>
        <dbReference type="EMBL" id="KAF3200372.1"/>
    </source>
</evidence>
<evidence type="ECO:0000259" key="2">
    <source>
        <dbReference type="Pfam" id="PF02026"/>
    </source>
</evidence>
<name>A0A8H8UWS4_ORBOL</name>
<dbReference type="InterPro" id="IPR003032">
    <property type="entry name" value="Ryanodine_rcpt"/>
</dbReference>
<sequence>MSSISVSAGGTQTPQAPAQNTTPVAPAPLDPAIREFVAQELYKRYKLIRASMDSDNESAKSKDASLQEDWESLPEHLKASTRAQADDIPRKLELTGYQMSKANDETKDGLQPIKKFTPEQLEYLGEVEHDRWVSERIKSGWQAAGKRDSSAQKTPFFTPYAELEQKWKDVDKFMVEGIFEILGLAGGNHGGYLTTDNEEEVYGITRRHVFLPTKANVNPKDTVKSAVEYQNFLDNFDAIHGAISPGALKLKVVQPQCGYHGDTISSLQSRKEEAESRLKAAENKYNILGEPTLAASIKLWSSRTLDVEKQLSHISRFVRDFGEAVATSGYRVHPGTEDSLGWGIFRVRRIRAIGQGTSLQEPILVSVELAAQPVAGPSGTLRETDPPFKNGSTKTEFWTEYLTPDEWKETGVLEVLPPGVRPPYHPDLPLRLAATTPTD</sequence>
<dbReference type="Gene3D" id="6.20.350.10">
    <property type="match status" value="1"/>
</dbReference>
<gene>
    <name evidence="3" type="ORF">TWF679_000812</name>
</gene>
<comment type="caution">
    <text evidence="3">The sequence shown here is derived from an EMBL/GenBank/DDBJ whole genome shotgun (WGS) entry which is preliminary data.</text>
</comment>
<dbReference type="AlphaFoldDB" id="A0A8H8UWS4"/>
<feature type="compositionally biased region" description="Low complexity" evidence="1">
    <location>
        <begin position="11"/>
        <end position="24"/>
    </location>
</feature>
<dbReference type="EMBL" id="WIWT01000108">
    <property type="protein sequence ID" value="KAF3200372.1"/>
    <property type="molecule type" value="Genomic_DNA"/>
</dbReference>
<evidence type="ECO:0000256" key="1">
    <source>
        <dbReference type="SAM" id="MobiDB-lite"/>
    </source>
</evidence>
<protein>
    <recommendedName>
        <fullName evidence="2">Ryanodine receptor Ryr domain-containing protein</fullName>
    </recommendedName>
</protein>
<organism evidence="3 4">
    <name type="scientific">Orbilia oligospora</name>
    <name type="common">Nematode-trapping fungus</name>
    <name type="synonym">Arthrobotrys oligospora</name>
    <dbReference type="NCBI Taxonomy" id="2813651"/>
    <lineage>
        <taxon>Eukaryota</taxon>
        <taxon>Fungi</taxon>
        <taxon>Dikarya</taxon>
        <taxon>Ascomycota</taxon>
        <taxon>Pezizomycotina</taxon>
        <taxon>Orbiliomycetes</taxon>
        <taxon>Orbiliales</taxon>
        <taxon>Orbiliaceae</taxon>
        <taxon>Orbilia</taxon>
    </lineage>
</organism>
<dbReference type="Proteomes" id="UP000614610">
    <property type="component" value="Unassembled WGS sequence"/>
</dbReference>
<dbReference type="Pfam" id="PF02026">
    <property type="entry name" value="RyR"/>
    <property type="match status" value="1"/>
</dbReference>
<dbReference type="OrthoDB" id="5305673at2759"/>
<feature type="domain" description="Ryanodine receptor Ryr" evidence="2">
    <location>
        <begin position="122"/>
        <end position="182"/>
    </location>
</feature>
<accession>A0A8H8UWS4</accession>
<evidence type="ECO:0000313" key="4">
    <source>
        <dbReference type="Proteomes" id="UP000614610"/>
    </source>
</evidence>
<reference evidence="3" key="1">
    <citation type="submission" date="2019-06" db="EMBL/GenBank/DDBJ databases">
        <authorList>
            <person name="Palmer J.M."/>
        </authorList>
    </citation>
    <scope>NUCLEOTIDE SEQUENCE</scope>
    <source>
        <strain evidence="3">TWF679</strain>
    </source>
</reference>
<feature type="compositionally biased region" description="Polar residues" evidence="1">
    <location>
        <begin position="1"/>
        <end position="10"/>
    </location>
</feature>
<proteinExistence type="predicted"/>